<keyword evidence="3" id="KW-1185">Reference proteome</keyword>
<accession>A0AAV7M0L3</accession>
<comment type="caution">
    <text evidence="2">The sequence shown here is derived from an EMBL/GenBank/DDBJ whole genome shotgun (WGS) entry which is preliminary data.</text>
</comment>
<evidence type="ECO:0000256" key="1">
    <source>
        <dbReference type="SAM" id="MobiDB-lite"/>
    </source>
</evidence>
<proteinExistence type="predicted"/>
<gene>
    <name evidence="2" type="ORF">NDU88_001779</name>
</gene>
<feature type="region of interest" description="Disordered" evidence="1">
    <location>
        <begin position="1"/>
        <end position="23"/>
    </location>
</feature>
<reference evidence="2" key="1">
    <citation type="journal article" date="2022" name="bioRxiv">
        <title>Sequencing and chromosome-scale assembly of the giantPleurodeles waltlgenome.</title>
        <authorList>
            <person name="Brown T."/>
            <person name="Elewa A."/>
            <person name="Iarovenko S."/>
            <person name="Subramanian E."/>
            <person name="Araus A.J."/>
            <person name="Petzold A."/>
            <person name="Susuki M."/>
            <person name="Suzuki K.-i.T."/>
            <person name="Hayashi T."/>
            <person name="Toyoda A."/>
            <person name="Oliveira C."/>
            <person name="Osipova E."/>
            <person name="Leigh N.D."/>
            <person name="Simon A."/>
            <person name="Yun M.H."/>
        </authorList>
    </citation>
    <scope>NUCLEOTIDE SEQUENCE</scope>
    <source>
        <strain evidence="2">20211129_DDA</strain>
        <tissue evidence="2">Liver</tissue>
    </source>
</reference>
<dbReference type="Proteomes" id="UP001066276">
    <property type="component" value="Chromosome 10"/>
</dbReference>
<evidence type="ECO:0000313" key="2">
    <source>
        <dbReference type="EMBL" id="KAJ1096644.1"/>
    </source>
</evidence>
<protein>
    <submittedName>
        <fullName evidence="2">Uncharacterized protein</fullName>
    </submittedName>
</protein>
<sequence>MQNNTDSMHAGHPRERLAHRPLAARRVGRGLGRHGATDPGRIVGYGGCSCSLQLAARKKLCGLGNIDVPRDVVDGESYSEELNVCEVTSGVIQEYE</sequence>
<name>A0AAV7M0L3_PLEWA</name>
<dbReference type="AlphaFoldDB" id="A0AAV7M0L3"/>
<organism evidence="2 3">
    <name type="scientific">Pleurodeles waltl</name>
    <name type="common">Iberian ribbed newt</name>
    <dbReference type="NCBI Taxonomy" id="8319"/>
    <lineage>
        <taxon>Eukaryota</taxon>
        <taxon>Metazoa</taxon>
        <taxon>Chordata</taxon>
        <taxon>Craniata</taxon>
        <taxon>Vertebrata</taxon>
        <taxon>Euteleostomi</taxon>
        <taxon>Amphibia</taxon>
        <taxon>Batrachia</taxon>
        <taxon>Caudata</taxon>
        <taxon>Salamandroidea</taxon>
        <taxon>Salamandridae</taxon>
        <taxon>Pleurodelinae</taxon>
        <taxon>Pleurodeles</taxon>
    </lineage>
</organism>
<evidence type="ECO:0000313" key="3">
    <source>
        <dbReference type="Proteomes" id="UP001066276"/>
    </source>
</evidence>
<dbReference type="EMBL" id="JANPWB010000014">
    <property type="protein sequence ID" value="KAJ1096644.1"/>
    <property type="molecule type" value="Genomic_DNA"/>
</dbReference>